<dbReference type="AlphaFoldDB" id="A0A7U2I2Z5"/>
<proteinExistence type="predicted"/>
<keyword evidence="4" id="KW-1185">Reference proteome</keyword>
<evidence type="ECO:0008006" key="5">
    <source>
        <dbReference type="Google" id="ProtNLM"/>
    </source>
</evidence>
<protein>
    <recommendedName>
        <fullName evidence="5">Mid2 domain-containing protein</fullName>
    </recommendedName>
</protein>
<reference evidence="4" key="1">
    <citation type="journal article" date="2021" name="BMC Genomics">
        <title>Chromosome-level genome assembly and manually-curated proteome of model necrotroph Parastagonospora nodorum Sn15 reveals a genome-wide trove of candidate effector homologs, and redundancy of virulence-related functions within an accessory chromosome.</title>
        <authorList>
            <person name="Bertazzoni S."/>
            <person name="Jones D.A.B."/>
            <person name="Phan H.T."/>
            <person name="Tan K.-C."/>
            <person name="Hane J.K."/>
        </authorList>
    </citation>
    <scope>NUCLEOTIDE SEQUENCE [LARGE SCALE GENOMIC DNA]</scope>
    <source>
        <strain evidence="4">SN15 / ATCC MYA-4574 / FGSC 10173)</strain>
    </source>
</reference>
<keyword evidence="1" id="KW-0472">Membrane</keyword>
<dbReference type="Proteomes" id="UP000663193">
    <property type="component" value="Chromosome 7"/>
</dbReference>
<keyword evidence="2" id="KW-0732">Signal</keyword>
<evidence type="ECO:0000313" key="4">
    <source>
        <dbReference type="Proteomes" id="UP000663193"/>
    </source>
</evidence>
<feature type="transmembrane region" description="Helical" evidence="1">
    <location>
        <begin position="203"/>
        <end position="227"/>
    </location>
</feature>
<sequence length="278" mass="29108">MFSRVSFLSVFATFVALSASQQCFGLDGSKLDDTFAPCNPTAKHSGCCATNRPSSAELCLDTGLCMSTTGQSTGMIWQAGCTDETGKAVECPRVCPGVSNNFGGLTAIKAWNIQQCDSGTYCCRAPNDKRSCCDSSSAPKVTISSLGSLQLPVATATPVPSSTSSPSSSPKDVAATAVSTGSTFLATSAASPDTCTKERHQTAVVGGTIGGLFGTIIVALACLAFWLHKSEARQRRLKNHYEEQFVQTAAYRRTLASTISLLGSNELEEVKSRPTTSP</sequence>
<evidence type="ECO:0000313" key="3">
    <source>
        <dbReference type="EMBL" id="QRC97512.1"/>
    </source>
</evidence>
<dbReference type="EMBL" id="CP069029">
    <property type="protein sequence ID" value="QRC97512.1"/>
    <property type="molecule type" value="Genomic_DNA"/>
</dbReference>
<dbReference type="VEuPathDB" id="FungiDB:JI435_087090"/>
<dbReference type="OrthoDB" id="5215637at2759"/>
<evidence type="ECO:0000256" key="1">
    <source>
        <dbReference type="SAM" id="Phobius"/>
    </source>
</evidence>
<gene>
    <name evidence="3" type="ORF">JI435_087090</name>
</gene>
<accession>A0A7U2I2Z5</accession>
<name>A0A7U2I2Z5_PHANO</name>
<keyword evidence="1" id="KW-1133">Transmembrane helix</keyword>
<organism evidence="3 4">
    <name type="scientific">Phaeosphaeria nodorum (strain SN15 / ATCC MYA-4574 / FGSC 10173)</name>
    <name type="common">Glume blotch fungus</name>
    <name type="synonym">Parastagonospora nodorum</name>
    <dbReference type="NCBI Taxonomy" id="321614"/>
    <lineage>
        <taxon>Eukaryota</taxon>
        <taxon>Fungi</taxon>
        <taxon>Dikarya</taxon>
        <taxon>Ascomycota</taxon>
        <taxon>Pezizomycotina</taxon>
        <taxon>Dothideomycetes</taxon>
        <taxon>Pleosporomycetidae</taxon>
        <taxon>Pleosporales</taxon>
        <taxon>Pleosporineae</taxon>
        <taxon>Phaeosphaeriaceae</taxon>
        <taxon>Parastagonospora</taxon>
    </lineage>
</organism>
<feature type="signal peptide" evidence="2">
    <location>
        <begin position="1"/>
        <end position="20"/>
    </location>
</feature>
<keyword evidence="1" id="KW-0812">Transmembrane</keyword>
<evidence type="ECO:0000256" key="2">
    <source>
        <dbReference type="SAM" id="SignalP"/>
    </source>
</evidence>
<feature type="chain" id="PRO_5031069457" description="Mid2 domain-containing protein" evidence="2">
    <location>
        <begin position="21"/>
        <end position="278"/>
    </location>
</feature>